<keyword evidence="9" id="KW-0753">Steroid metabolism</keyword>
<dbReference type="PANTHER" id="PTHR47470">
    <property type="entry name" value="CHOLESTEROL OXIDASE"/>
    <property type="match status" value="1"/>
</dbReference>
<keyword evidence="5" id="KW-0274">FAD</keyword>
<evidence type="ECO:0000256" key="13">
    <source>
        <dbReference type="ARBA" id="ARBA00049723"/>
    </source>
</evidence>
<keyword evidence="18" id="KW-1185">Reference proteome</keyword>
<keyword evidence="3" id="KW-0153">Cholesterol metabolism</keyword>
<keyword evidence="8" id="KW-1207">Sterol metabolism</keyword>
<keyword evidence="7" id="KW-0443">Lipid metabolism</keyword>
<evidence type="ECO:0000256" key="15">
    <source>
        <dbReference type="ARBA" id="ARBA00049778"/>
    </source>
</evidence>
<evidence type="ECO:0000256" key="6">
    <source>
        <dbReference type="ARBA" id="ARBA00023002"/>
    </source>
</evidence>
<accession>A0A345DAZ7</accession>
<keyword evidence="4" id="KW-0285">Flavoprotein</keyword>
<evidence type="ECO:0000313" key="18">
    <source>
        <dbReference type="Proteomes" id="UP000252182"/>
    </source>
</evidence>
<proteinExistence type="inferred from homology"/>
<dbReference type="InterPro" id="IPR052542">
    <property type="entry name" value="Cholesterol_Oxidase"/>
</dbReference>
<dbReference type="OrthoDB" id="9787779at2"/>
<dbReference type="InterPro" id="IPR007867">
    <property type="entry name" value="GMC_OxRtase_C"/>
</dbReference>
<dbReference type="AlphaFoldDB" id="A0A345DAZ7"/>
<evidence type="ECO:0000256" key="11">
    <source>
        <dbReference type="ARBA" id="ARBA00038856"/>
    </source>
</evidence>
<gene>
    <name evidence="17" type="primary">choA</name>
    <name evidence="17" type="ORF">DTO96_101266</name>
</gene>
<name>A0A345DAZ7_9BURK</name>
<dbReference type="Pfam" id="PF13450">
    <property type="entry name" value="NAD_binding_8"/>
    <property type="match status" value="1"/>
</dbReference>
<reference evidence="18" key="1">
    <citation type="submission" date="2018-07" db="EMBL/GenBank/DDBJ databases">
        <authorList>
            <person name="Kim H."/>
        </authorList>
    </citation>
    <scope>NUCLEOTIDE SEQUENCE [LARGE SCALE GENOMIC DNA]</scope>
    <source>
        <strain evidence="18">F02</strain>
    </source>
</reference>
<dbReference type="GO" id="GO:0008203">
    <property type="term" value="P:cholesterol metabolic process"/>
    <property type="evidence" value="ECO:0007669"/>
    <property type="project" value="UniProtKB-KW"/>
</dbReference>
<dbReference type="KEGG" id="hyf:DTO96_101266"/>
<dbReference type="GO" id="GO:0004769">
    <property type="term" value="F:steroid Delta-isomerase activity"/>
    <property type="evidence" value="ECO:0007669"/>
    <property type="project" value="UniProtKB-EC"/>
</dbReference>
<evidence type="ECO:0000256" key="3">
    <source>
        <dbReference type="ARBA" id="ARBA00022548"/>
    </source>
</evidence>
<evidence type="ECO:0000256" key="10">
    <source>
        <dbReference type="ARBA" id="ARBA00023235"/>
    </source>
</evidence>
<feature type="domain" description="Glucose-methanol-choline oxidoreductase C-terminal" evidence="16">
    <location>
        <begin position="442"/>
        <end position="514"/>
    </location>
</feature>
<keyword evidence="6 17" id="KW-0560">Oxidoreductase</keyword>
<dbReference type="Proteomes" id="UP000252182">
    <property type="component" value="Chromosome"/>
</dbReference>
<evidence type="ECO:0000256" key="7">
    <source>
        <dbReference type="ARBA" id="ARBA00023098"/>
    </source>
</evidence>
<dbReference type="SUPFAM" id="SSF51905">
    <property type="entry name" value="FAD/NAD(P)-binding domain"/>
    <property type="match status" value="1"/>
</dbReference>
<protein>
    <recommendedName>
        <fullName evidence="14">Cholesterol oxidase</fullName>
        <ecNumber evidence="13">1.1.3.6</ecNumber>
        <ecNumber evidence="11">5.3.3.1</ecNumber>
    </recommendedName>
    <alternativeName>
        <fullName evidence="15">Cholesterol isomerase</fullName>
    </alternativeName>
</protein>
<dbReference type="EMBL" id="CP031124">
    <property type="protein sequence ID" value="AXF85535.1"/>
    <property type="molecule type" value="Genomic_DNA"/>
</dbReference>
<dbReference type="PRINTS" id="PR00411">
    <property type="entry name" value="PNDRDTASEI"/>
</dbReference>
<evidence type="ECO:0000256" key="12">
    <source>
        <dbReference type="ARBA" id="ARBA00049645"/>
    </source>
</evidence>
<evidence type="ECO:0000256" key="9">
    <source>
        <dbReference type="ARBA" id="ARBA00023221"/>
    </source>
</evidence>
<evidence type="ECO:0000313" key="17">
    <source>
        <dbReference type="EMBL" id="AXF85535.1"/>
    </source>
</evidence>
<evidence type="ECO:0000256" key="8">
    <source>
        <dbReference type="ARBA" id="ARBA00023166"/>
    </source>
</evidence>
<dbReference type="InterPro" id="IPR036188">
    <property type="entry name" value="FAD/NAD-bd_sf"/>
</dbReference>
<evidence type="ECO:0000256" key="1">
    <source>
        <dbReference type="ARBA" id="ARBA00001974"/>
    </source>
</evidence>
<evidence type="ECO:0000256" key="4">
    <source>
        <dbReference type="ARBA" id="ARBA00022630"/>
    </source>
</evidence>
<dbReference type="PANTHER" id="PTHR47470:SF1">
    <property type="entry name" value="FAD-DEPENDENT OXIDOREDUCTASE 2 FAD BINDING DOMAIN-CONTAINING PROTEIN"/>
    <property type="match status" value="1"/>
</dbReference>
<evidence type="ECO:0000256" key="5">
    <source>
        <dbReference type="ARBA" id="ARBA00022827"/>
    </source>
</evidence>
<organism evidence="17 18">
    <name type="scientific">Ephemeroptericola cinctiostellae</name>
    <dbReference type="NCBI Taxonomy" id="2268024"/>
    <lineage>
        <taxon>Bacteria</taxon>
        <taxon>Pseudomonadati</taxon>
        <taxon>Pseudomonadota</taxon>
        <taxon>Betaproteobacteria</taxon>
        <taxon>Burkholderiales</taxon>
        <taxon>Burkholderiaceae</taxon>
        <taxon>Ephemeroptericola</taxon>
    </lineage>
</organism>
<keyword evidence="10" id="KW-0413">Isomerase</keyword>
<comment type="similarity">
    <text evidence="2">Belongs to the GMC oxidoreductase family.</text>
</comment>
<evidence type="ECO:0000256" key="14">
    <source>
        <dbReference type="ARBA" id="ARBA00049744"/>
    </source>
</evidence>
<dbReference type="Gene3D" id="3.50.50.60">
    <property type="entry name" value="FAD/NAD(P)-binding domain"/>
    <property type="match status" value="3"/>
</dbReference>
<evidence type="ECO:0000259" key="16">
    <source>
        <dbReference type="Pfam" id="PF05199"/>
    </source>
</evidence>
<dbReference type="EC" id="5.3.3.1" evidence="11"/>
<dbReference type="EC" id="1.1.3.6" evidence="13"/>
<comment type="pathway">
    <text evidence="12">Steroid metabolism; cholesterol degradation.</text>
</comment>
<dbReference type="Pfam" id="PF05199">
    <property type="entry name" value="GMC_oxred_C"/>
    <property type="match status" value="1"/>
</dbReference>
<dbReference type="GO" id="GO:0016995">
    <property type="term" value="F:cholesterol oxidase activity"/>
    <property type="evidence" value="ECO:0007669"/>
    <property type="project" value="UniProtKB-EC"/>
</dbReference>
<evidence type="ECO:0000256" key="2">
    <source>
        <dbReference type="ARBA" id="ARBA00010790"/>
    </source>
</evidence>
<comment type="cofactor">
    <cofactor evidence="1">
        <name>FAD</name>
        <dbReference type="ChEBI" id="CHEBI:57692"/>
    </cofactor>
</comment>
<sequence>MNTYDAIVIGSGFGGAVTACRLAEKGMKVLILERGRRWTPETYPRDMNDPWFWDNNDPEKHNGWIDLRVMDDMVVAQGAGVGGGSLIYANISVEAQPDVFNTGWPKEITFEELKPYYDRVGYMLSVNTLPNNQLTERYKLMQEAAERGGYADRFRPLPLAVTFDQGFSYDREMPFDAQHSVKHMNVFGRMQGTCVHCGNCDIGCEVQAKNTLDLNYLAHAENLGADIRPLHIVHTVSHDTDGYTVHFKRIEQGELLEGSETAERVIIAAGSLGSTELLLRARDEYGTLPNISDYLGRKWSSNGDFLTPAVYEQRAINPSQGPTITCAIDFLDGSAGGEGFFVEDGGFPNLLHHFANAMPAFKLTSSNVLLHWVRQVFSIDNPLENVMPWFGQSKDAADGQLYLGHSMWPPWSKELKLNWTIDASEATVQAMIDMHVKLSELTEGTADVPMSWTLLKNLVTPHPLGGCIMGTTPSNGVVNHLGEVFGYPNLYVADGSIVPKSLGLNPSRTIAALAERIADHIT</sequence>